<keyword evidence="1" id="KW-1133">Transmembrane helix</keyword>
<keyword evidence="1" id="KW-0812">Transmembrane</keyword>
<gene>
    <name evidence="2" type="ORF">VB854_11860</name>
</gene>
<feature type="transmembrane region" description="Helical" evidence="1">
    <location>
        <begin position="48"/>
        <end position="65"/>
    </location>
</feature>
<feature type="transmembrane region" description="Helical" evidence="1">
    <location>
        <begin position="6"/>
        <end position="27"/>
    </location>
</feature>
<reference evidence="2 3" key="1">
    <citation type="submission" date="2023-12" db="EMBL/GenBank/DDBJ databases">
        <title>Baltic Sea Cyanobacteria.</title>
        <authorList>
            <person name="Delbaje E."/>
            <person name="Fewer D.P."/>
            <person name="Shishido T.K."/>
        </authorList>
    </citation>
    <scope>NUCLEOTIDE SEQUENCE [LARGE SCALE GENOMIC DNA]</scope>
    <source>
        <strain evidence="2 3">CCNP 1315</strain>
    </source>
</reference>
<sequence>GAAIGVAAGSLPLGIALGVAGAIVGTLGGARARGAMARAFGRDTPAALIEDAVAIGLAVLIALGLR</sequence>
<feature type="non-terminal residue" evidence="2">
    <location>
        <position position="1"/>
    </location>
</feature>
<accession>A0ABU5TXG8</accession>
<dbReference type="Proteomes" id="UP001301728">
    <property type="component" value="Unassembled WGS sequence"/>
</dbReference>
<dbReference type="EMBL" id="JAYGHT010000049">
    <property type="protein sequence ID" value="MEA5519637.1"/>
    <property type="molecule type" value="Genomic_DNA"/>
</dbReference>
<dbReference type="RefSeq" id="WP_323306845.1">
    <property type="nucleotide sequence ID" value="NZ_JAYGHT010000049.1"/>
</dbReference>
<evidence type="ECO:0008006" key="4">
    <source>
        <dbReference type="Google" id="ProtNLM"/>
    </source>
</evidence>
<name>A0ABU5TXG8_9CYAN</name>
<comment type="caution">
    <text evidence="2">The sequence shown here is derived from an EMBL/GenBank/DDBJ whole genome shotgun (WGS) entry which is preliminary data.</text>
</comment>
<evidence type="ECO:0000256" key="1">
    <source>
        <dbReference type="SAM" id="Phobius"/>
    </source>
</evidence>
<protein>
    <recommendedName>
        <fullName evidence="4">DUF4126 domain-containing protein</fullName>
    </recommendedName>
</protein>
<organism evidence="2 3">
    <name type="scientific">Limnoraphis robusta CCNP1315</name>
    <dbReference type="NCBI Taxonomy" id="3110306"/>
    <lineage>
        <taxon>Bacteria</taxon>
        <taxon>Bacillati</taxon>
        <taxon>Cyanobacteriota</taxon>
        <taxon>Cyanophyceae</taxon>
        <taxon>Oscillatoriophycideae</taxon>
        <taxon>Oscillatoriales</taxon>
        <taxon>Sirenicapillariaceae</taxon>
        <taxon>Limnoraphis</taxon>
    </lineage>
</organism>
<keyword evidence="1" id="KW-0472">Membrane</keyword>
<evidence type="ECO:0000313" key="2">
    <source>
        <dbReference type="EMBL" id="MEA5519637.1"/>
    </source>
</evidence>
<keyword evidence="3" id="KW-1185">Reference proteome</keyword>
<evidence type="ECO:0000313" key="3">
    <source>
        <dbReference type="Proteomes" id="UP001301728"/>
    </source>
</evidence>
<proteinExistence type="predicted"/>